<dbReference type="GO" id="GO:0004650">
    <property type="term" value="F:polygalacturonase activity"/>
    <property type="evidence" value="ECO:0007669"/>
    <property type="project" value="InterPro"/>
</dbReference>
<evidence type="ECO:0000256" key="8">
    <source>
        <dbReference type="ARBA" id="ARBA00023277"/>
    </source>
</evidence>
<evidence type="ECO:0000256" key="3">
    <source>
        <dbReference type="ARBA" id="ARBA00022525"/>
    </source>
</evidence>
<organism evidence="14 15">
    <name type="scientific">Massariosphaeria phaeospora</name>
    <dbReference type="NCBI Taxonomy" id="100035"/>
    <lineage>
        <taxon>Eukaryota</taxon>
        <taxon>Fungi</taxon>
        <taxon>Dikarya</taxon>
        <taxon>Ascomycota</taxon>
        <taxon>Pezizomycotina</taxon>
        <taxon>Dothideomycetes</taxon>
        <taxon>Pleosporomycetidae</taxon>
        <taxon>Pleosporales</taxon>
        <taxon>Pleosporales incertae sedis</taxon>
        <taxon>Massariosphaeria</taxon>
    </lineage>
</organism>
<evidence type="ECO:0000256" key="6">
    <source>
        <dbReference type="ARBA" id="ARBA00022801"/>
    </source>
</evidence>
<dbReference type="SUPFAM" id="SSF51126">
    <property type="entry name" value="Pectin lyase-like"/>
    <property type="match status" value="1"/>
</dbReference>
<dbReference type="PANTHER" id="PTHR31736:SF9">
    <property type="entry name" value="ENDO-XYLOGALACTURONAN HYDROLASE A-RELATED"/>
    <property type="match status" value="1"/>
</dbReference>
<keyword evidence="15" id="KW-1185">Reference proteome</keyword>
<name>A0A7C8MJS6_9PLEO</name>
<accession>A0A7C8MJS6</accession>
<evidence type="ECO:0000256" key="12">
    <source>
        <dbReference type="ARBA" id="ARBA00037278"/>
    </source>
</evidence>
<dbReference type="EMBL" id="JAADJZ010000001">
    <property type="protein sequence ID" value="KAF2878501.1"/>
    <property type="molecule type" value="Genomic_DNA"/>
</dbReference>
<dbReference type="Gene3D" id="2.160.20.10">
    <property type="entry name" value="Single-stranded right-handed beta-helix, Pectin lyase-like"/>
    <property type="match status" value="1"/>
</dbReference>
<gene>
    <name evidence="14" type="ORF">BDV95DRAFT_589426</name>
</gene>
<keyword evidence="11" id="KW-0624">Polysaccharide degradation</keyword>
<comment type="function">
    <text evidence="12">Pectinolytic enzyme involved in the degradation of xylogalacturonan (xga), a galacturonan backbone heavily substituted with xylose, and which is one important component of the hairy regions of pectin. Activity requires a galacturonic acid backbone substituted with xylose.</text>
</comment>
<dbReference type="GO" id="GO:0071555">
    <property type="term" value="P:cell wall organization"/>
    <property type="evidence" value="ECO:0007669"/>
    <property type="project" value="UniProtKB-KW"/>
</dbReference>
<keyword evidence="6 13" id="KW-0378">Hydrolase</keyword>
<keyword evidence="3" id="KW-0964">Secreted</keyword>
<dbReference type="PANTHER" id="PTHR31736">
    <property type="match status" value="1"/>
</dbReference>
<dbReference type="GO" id="GO:0016829">
    <property type="term" value="F:lyase activity"/>
    <property type="evidence" value="ECO:0007669"/>
    <property type="project" value="UniProtKB-KW"/>
</dbReference>
<evidence type="ECO:0000256" key="1">
    <source>
        <dbReference type="ARBA" id="ARBA00004613"/>
    </source>
</evidence>
<evidence type="ECO:0000313" key="14">
    <source>
        <dbReference type="EMBL" id="KAF2878501.1"/>
    </source>
</evidence>
<comment type="caution">
    <text evidence="14">The sequence shown here is derived from an EMBL/GenBank/DDBJ whole genome shotgun (WGS) entry which is preliminary data.</text>
</comment>
<dbReference type="InterPro" id="IPR012334">
    <property type="entry name" value="Pectin_lyas_fold"/>
</dbReference>
<keyword evidence="8" id="KW-0119">Carbohydrate metabolism</keyword>
<dbReference type="OrthoDB" id="187139at2759"/>
<dbReference type="InterPro" id="IPR011050">
    <property type="entry name" value="Pectin_lyase_fold/virulence"/>
</dbReference>
<keyword evidence="5" id="KW-0677">Repeat</keyword>
<comment type="similarity">
    <text evidence="2 13">Belongs to the glycosyl hydrolase 28 family.</text>
</comment>
<protein>
    <submittedName>
        <fullName evidence="14">Pectin lyase fold/virulence factor</fullName>
    </submittedName>
</protein>
<dbReference type="Proteomes" id="UP000481861">
    <property type="component" value="Unassembled WGS sequence"/>
</dbReference>
<keyword evidence="7" id="KW-0325">Glycoprotein</keyword>
<dbReference type="GO" id="GO:0000272">
    <property type="term" value="P:polysaccharide catabolic process"/>
    <property type="evidence" value="ECO:0007669"/>
    <property type="project" value="UniProtKB-KW"/>
</dbReference>
<keyword evidence="14" id="KW-0456">Lyase</keyword>
<dbReference type="GO" id="GO:0005576">
    <property type="term" value="C:extracellular region"/>
    <property type="evidence" value="ECO:0007669"/>
    <property type="project" value="UniProtKB-SubCell"/>
</dbReference>
<dbReference type="Pfam" id="PF00295">
    <property type="entry name" value="Glyco_hydro_28"/>
    <property type="match status" value="1"/>
</dbReference>
<proteinExistence type="inferred from homology"/>
<keyword evidence="9 13" id="KW-0326">Glycosidase</keyword>
<reference evidence="14 15" key="1">
    <citation type="submission" date="2020-01" db="EMBL/GenBank/DDBJ databases">
        <authorList>
            <consortium name="DOE Joint Genome Institute"/>
            <person name="Haridas S."/>
            <person name="Albert R."/>
            <person name="Binder M."/>
            <person name="Bloem J."/>
            <person name="Labutti K."/>
            <person name="Salamov A."/>
            <person name="Andreopoulos B."/>
            <person name="Baker S.E."/>
            <person name="Barry K."/>
            <person name="Bills G."/>
            <person name="Bluhm B.H."/>
            <person name="Cannon C."/>
            <person name="Castanera R."/>
            <person name="Culley D.E."/>
            <person name="Daum C."/>
            <person name="Ezra D."/>
            <person name="Gonzalez J.B."/>
            <person name="Henrissat B."/>
            <person name="Kuo A."/>
            <person name="Liang C."/>
            <person name="Lipzen A."/>
            <person name="Lutzoni F."/>
            <person name="Magnuson J."/>
            <person name="Mondo S."/>
            <person name="Nolan M."/>
            <person name="Ohm R."/>
            <person name="Pangilinan J."/>
            <person name="Park H.-J.H."/>
            <person name="Ramirez L."/>
            <person name="Alfaro M."/>
            <person name="Sun H."/>
            <person name="Tritt A."/>
            <person name="Yoshinaga Y."/>
            <person name="Zwiers L.-H.L."/>
            <person name="Turgeon B.G."/>
            <person name="Goodwin S.B."/>
            <person name="Spatafora J.W."/>
            <person name="Crous P.W."/>
            <person name="Grigoriev I.V."/>
        </authorList>
    </citation>
    <scope>NUCLEOTIDE SEQUENCE [LARGE SCALE GENOMIC DNA]</scope>
    <source>
        <strain evidence="14 15">CBS 611.86</strain>
    </source>
</reference>
<evidence type="ECO:0000256" key="10">
    <source>
        <dbReference type="ARBA" id="ARBA00023316"/>
    </source>
</evidence>
<keyword evidence="4" id="KW-0732">Signal</keyword>
<evidence type="ECO:0000256" key="4">
    <source>
        <dbReference type="ARBA" id="ARBA00022729"/>
    </source>
</evidence>
<comment type="subcellular location">
    <subcellularLocation>
        <location evidence="1">Secreted</location>
    </subcellularLocation>
</comment>
<evidence type="ECO:0000313" key="15">
    <source>
        <dbReference type="Proteomes" id="UP000481861"/>
    </source>
</evidence>
<evidence type="ECO:0000256" key="11">
    <source>
        <dbReference type="ARBA" id="ARBA00023326"/>
    </source>
</evidence>
<evidence type="ECO:0000256" key="7">
    <source>
        <dbReference type="ARBA" id="ARBA00023180"/>
    </source>
</evidence>
<evidence type="ECO:0000256" key="2">
    <source>
        <dbReference type="ARBA" id="ARBA00008834"/>
    </source>
</evidence>
<evidence type="ECO:0000256" key="13">
    <source>
        <dbReference type="RuleBase" id="RU361169"/>
    </source>
</evidence>
<evidence type="ECO:0000256" key="5">
    <source>
        <dbReference type="ARBA" id="ARBA00022737"/>
    </source>
</evidence>
<dbReference type="AlphaFoldDB" id="A0A7C8MJS6"/>
<keyword evidence="10" id="KW-0961">Cell wall biogenesis/degradation</keyword>
<sequence>MIYIYETKSILRRDPCTPLASGYEAIDDSPAINDALKACGSGGTIVLPADQTYSIYTPIDFTPCKSCDFQIEGQLIIAGNRWEYWAGMDSVFTLSGVHDVRVRSLSGKGLIDGNAIGYYTTRFDSGVNAEVPFARITNGSSGISIENLTMKNVMHRFFRVERSSTNISLSNLKLSMEQQWGLNPRSQHDAVGIELVDTTNVAISNVDMNVKVRQAHAPGTAGICVAIDVLTHNVTVRNMTCTGAFGGALITLGIAGNTRLTPEQEANTVSNIYVSDLTFDGQVATGFLSLGVNSAMTNITWDGVTVLKGTPAEGFLCYLKCRCFTSYVPNCDRQLSSTVTGIWFKRFRGRLPAMPTDLGAEGSTPHTVREYHFEDWQNSTVV</sequence>
<dbReference type="InterPro" id="IPR000743">
    <property type="entry name" value="Glyco_hydro_28"/>
</dbReference>
<evidence type="ECO:0000256" key="9">
    <source>
        <dbReference type="ARBA" id="ARBA00023295"/>
    </source>
</evidence>